<evidence type="ECO:0000256" key="12">
    <source>
        <dbReference type="ARBA" id="ARBA00023139"/>
    </source>
</evidence>
<evidence type="ECO:0000256" key="7">
    <source>
        <dbReference type="ARBA" id="ARBA00022729"/>
    </source>
</evidence>
<evidence type="ECO:0000256" key="17">
    <source>
        <dbReference type="ARBA" id="ARBA00030181"/>
    </source>
</evidence>
<name>A0A852M0B3_9AVES</name>
<keyword evidence="4" id="KW-1003">Cell membrane</keyword>
<keyword evidence="12" id="KW-0564">Palmitate</keyword>
<dbReference type="CDD" id="cd08316">
    <property type="entry name" value="Death_FAS_TNFRSF6"/>
    <property type="match status" value="1"/>
</dbReference>
<dbReference type="Proteomes" id="UP000632886">
    <property type="component" value="Unassembled WGS sequence"/>
</dbReference>
<feature type="non-terminal residue" evidence="24">
    <location>
        <position position="1"/>
    </location>
</feature>
<evidence type="ECO:0000256" key="3">
    <source>
        <dbReference type="ARBA" id="ARBA00015761"/>
    </source>
</evidence>
<evidence type="ECO:0000256" key="21">
    <source>
        <dbReference type="SAM" id="MobiDB-lite"/>
    </source>
</evidence>
<keyword evidence="13 20" id="KW-1015">Disulfide bond</keyword>
<dbReference type="PANTHER" id="PTHR46874">
    <property type="entry name" value="TUMOR NECROSIS FACTOR RECEPTOR SUPERFAMILY MEMBER 6"/>
    <property type="match status" value="1"/>
</dbReference>
<evidence type="ECO:0000256" key="2">
    <source>
        <dbReference type="ARBA" id="ARBA00004285"/>
    </source>
</evidence>
<feature type="domain" description="TNFR-Cys" evidence="23">
    <location>
        <begin position="62"/>
        <end position="101"/>
    </location>
</feature>
<feature type="disulfide bond" evidence="20">
    <location>
        <begin position="63"/>
        <end position="78"/>
    </location>
</feature>
<organism evidence="24 25">
    <name type="scientific">Centropus bengalensis</name>
    <name type="common">lesser coucal</name>
    <dbReference type="NCBI Taxonomy" id="1463675"/>
    <lineage>
        <taxon>Eukaryota</taxon>
        <taxon>Metazoa</taxon>
        <taxon>Chordata</taxon>
        <taxon>Craniata</taxon>
        <taxon>Vertebrata</taxon>
        <taxon>Euteleostomi</taxon>
        <taxon>Archelosauria</taxon>
        <taxon>Archosauria</taxon>
        <taxon>Dinosauria</taxon>
        <taxon>Saurischia</taxon>
        <taxon>Theropoda</taxon>
        <taxon>Coelurosauria</taxon>
        <taxon>Aves</taxon>
        <taxon>Neognathae</taxon>
        <taxon>Neoaves</taxon>
        <taxon>Otidimorphae</taxon>
        <taxon>Cuculiformes</taxon>
        <taxon>Centropidae</taxon>
        <taxon>Centropus</taxon>
    </lineage>
</organism>
<dbReference type="Gene3D" id="1.10.533.10">
    <property type="entry name" value="Death Domain, Fas"/>
    <property type="match status" value="1"/>
</dbReference>
<evidence type="ECO:0000256" key="8">
    <source>
        <dbReference type="ARBA" id="ARBA00022737"/>
    </source>
</evidence>
<evidence type="ECO:0000256" key="6">
    <source>
        <dbReference type="ARBA" id="ARBA00022703"/>
    </source>
</evidence>
<keyword evidence="14" id="KW-0675">Receptor</keyword>
<keyword evidence="15" id="KW-0325">Glycoprotein</keyword>
<keyword evidence="8" id="KW-0677">Repeat</keyword>
<protein>
    <recommendedName>
        <fullName evidence="3">Tumor necrosis factor receptor superfamily member 6</fullName>
    </recommendedName>
    <alternativeName>
        <fullName evidence="18">Apo-1 antigen</fullName>
    </alternativeName>
    <alternativeName>
        <fullName evidence="19">Apoptosis-mediating surface antigen FAS</fullName>
    </alternativeName>
    <alternativeName>
        <fullName evidence="17">FASLG receptor</fullName>
    </alternativeName>
</protein>
<evidence type="ECO:0000259" key="22">
    <source>
        <dbReference type="PROSITE" id="PS50017"/>
    </source>
</evidence>
<evidence type="ECO:0000256" key="1">
    <source>
        <dbReference type="ARBA" id="ARBA00004251"/>
    </source>
</evidence>
<feature type="region of interest" description="Disordered" evidence="21">
    <location>
        <begin position="227"/>
        <end position="268"/>
    </location>
</feature>
<dbReference type="Pfam" id="PF00531">
    <property type="entry name" value="Death"/>
    <property type="match status" value="1"/>
</dbReference>
<dbReference type="GO" id="GO:0045121">
    <property type="term" value="C:membrane raft"/>
    <property type="evidence" value="ECO:0007669"/>
    <property type="project" value="UniProtKB-SubCell"/>
</dbReference>
<evidence type="ECO:0000256" key="5">
    <source>
        <dbReference type="ARBA" id="ARBA00022692"/>
    </source>
</evidence>
<evidence type="ECO:0000313" key="24">
    <source>
        <dbReference type="EMBL" id="NXX95776.1"/>
    </source>
</evidence>
<dbReference type="GO" id="GO:0097527">
    <property type="term" value="P:necroptotic signaling pathway"/>
    <property type="evidence" value="ECO:0007669"/>
    <property type="project" value="TreeGrafter"/>
</dbReference>
<dbReference type="InterPro" id="IPR000488">
    <property type="entry name" value="Death_dom"/>
</dbReference>
<comment type="subcellular location">
    <subcellularLocation>
        <location evidence="1">Cell membrane</location>
        <topology evidence="1">Single-pass type I membrane protein</topology>
    </subcellularLocation>
    <subcellularLocation>
        <location evidence="2">Membrane raft</location>
    </subcellularLocation>
</comment>
<evidence type="ECO:0000256" key="4">
    <source>
        <dbReference type="ARBA" id="ARBA00022475"/>
    </source>
</evidence>
<evidence type="ECO:0000256" key="10">
    <source>
        <dbReference type="ARBA" id="ARBA00022989"/>
    </source>
</evidence>
<dbReference type="InterPro" id="IPR001368">
    <property type="entry name" value="TNFR/NGFR_Cys_rich_reg"/>
</dbReference>
<dbReference type="FunFam" id="2.10.50.10:FF:000004">
    <property type="entry name" value="Tumor necrosis factor receptor superfamily member 6"/>
    <property type="match status" value="1"/>
</dbReference>
<evidence type="ECO:0000256" key="11">
    <source>
        <dbReference type="ARBA" id="ARBA00023136"/>
    </source>
</evidence>
<dbReference type="SMART" id="SM00208">
    <property type="entry name" value="TNFR"/>
    <property type="match status" value="2"/>
</dbReference>
<keyword evidence="7" id="KW-0732">Signal</keyword>
<evidence type="ECO:0000256" key="15">
    <source>
        <dbReference type="ARBA" id="ARBA00023180"/>
    </source>
</evidence>
<dbReference type="SUPFAM" id="SSF57586">
    <property type="entry name" value="TNF receptor-like"/>
    <property type="match status" value="2"/>
</dbReference>
<keyword evidence="16" id="KW-0449">Lipoprotein</keyword>
<evidence type="ECO:0000313" key="25">
    <source>
        <dbReference type="Proteomes" id="UP000632886"/>
    </source>
</evidence>
<feature type="compositionally biased region" description="Polar residues" evidence="21">
    <location>
        <begin position="231"/>
        <end position="253"/>
    </location>
</feature>
<keyword evidence="11" id="KW-0472">Membrane</keyword>
<dbReference type="InterPro" id="IPR008063">
    <property type="entry name" value="Fas_rcpt"/>
</dbReference>
<dbReference type="GO" id="GO:0005516">
    <property type="term" value="F:calmodulin binding"/>
    <property type="evidence" value="ECO:0007669"/>
    <property type="project" value="UniProtKB-KW"/>
</dbReference>
<dbReference type="Pfam" id="PF00020">
    <property type="entry name" value="TNFR_c6"/>
    <property type="match status" value="2"/>
</dbReference>
<dbReference type="PROSITE" id="PS50017">
    <property type="entry name" value="DEATH_DOMAIN"/>
    <property type="match status" value="1"/>
</dbReference>
<dbReference type="Gene3D" id="2.10.50.10">
    <property type="entry name" value="Tumor Necrosis Factor Receptor, subunit A, domain 2"/>
    <property type="match status" value="2"/>
</dbReference>
<dbReference type="GO" id="GO:0097192">
    <property type="term" value="P:extrinsic apoptotic signaling pathway in absence of ligand"/>
    <property type="evidence" value="ECO:0007669"/>
    <property type="project" value="TreeGrafter"/>
</dbReference>
<feature type="domain" description="TNFR-Cys" evidence="23">
    <location>
        <begin position="18"/>
        <end position="61"/>
    </location>
</feature>
<keyword evidence="6" id="KW-0053">Apoptosis</keyword>
<dbReference type="PROSITE" id="PS50050">
    <property type="entry name" value="TNFR_NGFR_2"/>
    <property type="match status" value="2"/>
</dbReference>
<feature type="non-terminal residue" evidence="24">
    <location>
        <position position="268"/>
    </location>
</feature>
<dbReference type="InterPro" id="IPR011029">
    <property type="entry name" value="DEATH-like_dom_sf"/>
</dbReference>
<proteinExistence type="predicted"/>
<comment type="caution">
    <text evidence="20">Lacks conserved residue(s) required for the propagation of feature annotation.</text>
</comment>
<dbReference type="InterPro" id="IPR033998">
    <property type="entry name" value="TNFRSF6_death"/>
</dbReference>
<sequence length="268" mass="29820">GFVKNIDCPTDTREHCVPCENGKEYMDHVNDLDKCKRCSSCDSIFGLEVSKNCSPVQNTECTCAKNYFCDSPEPCSQCELCTTCESGLIEKECTPTTDTVCRTEGTILNPSTSSICCVFRGCCNCIALHNEVDLSSHVPGIVDEMTLREVKMFVRHHQVPEPVIDQTVHDHYNNTSELKIKLFQVWYQRHGIKGAYSTLIGSLRELKMCAIADKIEEKLKAAVSSCREGGQSHSDNNEQSKTYIQESRNSCSDSADPGRTFSGSLEET</sequence>
<evidence type="ECO:0000256" key="13">
    <source>
        <dbReference type="ARBA" id="ARBA00023157"/>
    </source>
</evidence>
<dbReference type="SMART" id="SM00005">
    <property type="entry name" value="DEATH"/>
    <property type="match status" value="1"/>
</dbReference>
<evidence type="ECO:0000256" key="16">
    <source>
        <dbReference type="ARBA" id="ARBA00023288"/>
    </source>
</evidence>
<reference evidence="24 25" key="1">
    <citation type="submission" date="2020-02" db="EMBL/GenBank/DDBJ databases">
        <title>Bird 10,000 Genomes (B10K) Project - Family phase.</title>
        <authorList>
            <person name="Zhang G."/>
        </authorList>
    </citation>
    <scope>NUCLEOTIDE SEQUENCE [LARGE SCALE GENOMIC DNA]</scope>
    <source>
        <strain evidence="24">B10K-DU-017-21</strain>
    </source>
</reference>
<feature type="repeat" description="TNFR-Cys" evidence="20">
    <location>
        <begin position="62"/>
        <end position="101"/>
    </location>
</feature>
<dbReference type="GO" id="GO:0009897">
    <property type="term" value="C:external side of plasma membrane"/>
    <property type="evidence" value="ECO:0007669"/>
    <property type="project" value="TreeGrafter"/>
</dbReference>
<evidence type="ECO:0000256" key="20">
    <source>
        <dbReference type="PROSITE-ProRule" id="PRU00206"/>
    </source>
</evidence>
<dbReference type="SUPFAM" id="SSF47986">
    <property type="entry name" value="DEATH domain"/>
    <property type="match status" value="1"/>
</dbReference>
<dbReference type="GO" id="GO:0097049">
    <property type="term" value="P:motor neuron apoptotic process"/>
    <property type="evidence" value="ECO:0007669"/>
    <property type="project" value="TreeGrafter"/>
</dbReference>
<keyword evidence="5" id="KW-0812">Transmembrane</keyword>
<keyword evidence="25" id="KW-1185">Reference proteome</keyword>
<dbReference type="EMBL" id="WBNK01000884">
    <property type="protein sequence ID" value="NXX95776.1"/>
    <property type="molecule type" value="Genomic_DNA"/>
</dbReference>
<dbReference type="GO" id="GO:0006924">
    <property type="term" value="P:activation-induced cell death of T cells"/>
    <property type="evidence" value="ECO:0007669"/>
    <property type="project" value="TreeGrafter"/>
</dbReference>
<feature type="repeat" description="TNFR-Cys" evidence="20">
    <location>
        <begin position="18"/>
        <end position="61"/>
    </location>
</feature>
<dbReference type="GO" id="GO:0005031">
    <property type="term" value="F:tumor necrosis factor receptor activity"/>
    <property type="evidence" value="ECO:0007669"/>
    <property type="project" value="TreeGrafter"/>
</dbReference>
<dbReference type="PANTHER" id="PTHR46874:SF1">
    <property type="entry name" value="TUMOR NECROSIS FACTOR RECEPTOR SUPERFAMILY MEMBER 6"/>
    <property type="match status" value="1"/>
</dbReference>
<dbReference type="PRINTS" id="PR01680">
    <property type="entry name" value="TNFACTORR6"/>
</dbReference>
<evidence type="ECO:0000256" key="9">
    <source>
        <dbReference type="ARBA" id="ARBA00022860"/>
    </source>
</evidence>
<accession>A0A852M0B3</accession>
<evidence type="ECO:0000256" key="19">
    <source>
        <dbReference type="ARBA" id="ARBA00032502"/>
    </source>
</evidence>
<dbReference type="AlphaFoldDB" id="A0A852M0B3"/>
<keyword evidence="10" id="KW-1133">Transmembrane helix</keyword>
<gene>
    <name evidence="24" type="primary">Fas</name>
    <name evidence="24" type="ORF">CENBEN_R07700</name>
</gene>
<dbReference type="GO" id="GO:0006955">
    <property type="term" value="P:immune response"/>
    <property type="evidence" value="ECO:0007669"/>
    <property type="project" value="InterPro"/>
</dbReference>
<evidence type="ECO:0000259" key="23">
    <source>
        <dbReference type="PROSITE" id="PS50050"/>
    </source>
</evidence>
<dbReference type="GO" id="GO:0032872">
    <property type="term" value="P:regulation of stress-activated MAPK cascade"/>
    <property type="evidence" value="ECO:0007669"/>
    <property type="project" value="TreeGrafter"/>
</dbReference>
<feature type="domain" description="Death" evidence="22">
    <location>
        <begin position="135"/>
        <end position="219"/>
    </location>
</feature>
<comment type="caution">
    <text evidence="24">The sequence shown here is derived from an EMBL/GenBank/DDBJ whole genome shotgun (WGS) entry which is preliminary data.</text>
</comment>
<dbReference type="GO" id="GO:0043066">
    <property type="term" value="P:negative regulation of apoptotic process"/>
    <property type="evidence" value="ECO:0007669"/>
    <property type="project" value="TreeGrafter"/>
</dbReference>
<evidence type="ECO:0000256" key="14">
    <source>
        <dbReference type="ARBA" id="ARBA00023170"/>
    </source>
</evidence>
<evidence type="ECO:0000256" key="18">
    <source>
        <dbReference type="ARBA" id="ARBA00032338"/>
    </source>
</evidence>
<keyword evidence="9" id="KW-0112">Calmodulin-binding</keyword>
<dbReference type="GO" id="GO:0031265">
    <property type="term" value="C:CD95 death-inducing signaling complex"/>
    <property type="evidence" value="ECO:0007669"/>
    <property type="project" value="TreeGrafter"/>
</dbReference>